<dbReference type="SUPFAM" id="SSF49899">
    <property type="entry name" value="Concanavalin A-like lectins/glucanases"/>
    <property type="match status" value="4"/>
</dbReference>
<comment type="caution">
    <text evidence="1">The sequence shown here is derived from an EMBL/GenBank/DDBJ whole genome shotgun (WGS) entry which is preliminary data.</text>
</comment>
<dbReference type="Pfam" id="PF13385">
    <property type="entry name" value="Laminin_G_3"/>
    <property type="match status" value="3"/>
</dbReference>
<keyword evidence="2" id="KW-1185">Reference proteome</keyword>
<dbReference type="Gene3D" id="2.60.120.200">
    <property type="match status" value="3"/>
</dbReference>
<dbReference type="RefSeq" id="WP_135676638.1">
    <property type="nucleotide sequence ID" value="NZ_RQFP01000001.1"/>
</dbReference>
<proteinExistence type="predicted"/>
<dbReference type="Gene3D" id="2.120.10.30">
    <property type="entry name" value="TolB, C-terminal domain"/>
    <property type="match status" value="3"/>
</dbReference>
<organism evidence="1 2">
    <name type="scientific">Leptospira brenneri</name>
    <dbReference type="NCBI Taxonomy" id="2023182"/>
    <lineage>
        <taxon>Bacteria</taxon>
        <taxon>Pseudomonadati</taxon>
        <taxon>Spirochaetota</taxon>
        <taxon>Spirochaetia</taxon>
        <taxon>Leptospirales</taxon>
        <taxon>Leptospiraceae</taxon>
        <taxon>Leptospira</taxon>
    </lineage>
</organism>
<dbReference type="PANTHER" id="PTHR46388:SF2">
    <property type="entry name" value="NHL REPEAT-CONTAINING PROTEIN 2"/>
    <property type="match status" value="1"/>
</dbReference>
<reference evidence="1" key="1">
    <citation type="journal article" date="2019" name="PLoS Negl. Trop. Dis.">
        <title>Revisiting the worldwide diversity of Leptospira species in the environment.</title>
        <authorList>
            <person name="Vincent A.T."/>
            <person name="Schiettekatte O."/>
            <person name="Bourhy P."/>
            <person name="Veyrier F.J."/>
            <person name="Picardeau M."/>
        </authorList>
    </citation>
    <scope>NUCLEOTIDE SEQUENCE [LARGE SCALE GENOMIC DNA]</scope>
    <source>
        <strain evidence="1">201800277</strain>
    </source>
</reference>
<dbReference type="OrthoDB" id="9774579at2"/>
<dbReference type="EMBL" id="RQFP01000001">
    <property type="protein sequence ID" value="TGK95796.1"/>
    <property type="molecule type" value="Genomic_DNA"/>
</dbReference>
<dbReference type="PANTHER" id="PTHR46388">
    <property type="entry name" value="NHL REPEAT-CONTAINING PROTEIN 2"/>
    <property type="match status" value="1"/>
</dbReference>
<evidence type="ECO:0000313" key="1">
    <source>
        <dbReference type="EMBL" id="TGK95796.1"/>
    </source>
</evidence>
<gene>
    <name evidence="1" type="ORF">EHQ30_03965</name>
</gene>
<accession>A0A5F1Z8I6</accession>
<dbReference type="Proteomes" id="UP000297891">
    <property type="component" value="Unassembled WGS sequence"/>
</dbReference>
<sequence length="1959" mass="205109">MNFVQKVVTYLAVLPLFACQFPSISRSFLETYTTFRFLQANTLSYSISFRVSGLMGTGLQIENNGDVVDVSTSGTYTFSKKVSSGSPYNVTVKTAPSSPIQKCIVSSGSGTVLNGNIEGIQIVCGDALYLISGTVTGLSGNGLQIQNITGAGTDLINVNSANFSLPPIPAGETYNFSIVSQPTSPSQTCSITTPAATSGTMTAAHIPVAINCITSSFVVNAQVTGILGTLTAGNELKLTLDGTNTINVTTDGTFPFPGTFLSGGTFSIAIDNPGGTITTGVCSLASSTITIANGTYTIPVNCSNAFQISGTVSSPGGTTTSILSGSVTLDLVNTGGTAFATQQITVNAGVTNFSFPTTIPGGSDYEIVISTPAPNQVCTMTTGGTHAGTNSNQGTAVLNCSLTTASFSPTTGSVFNDDGTVTLSTLIPGSEYRYTLGNGGQADPTCSTGTSTTSTVSLTSNNQAVIKAIHCKTGWVTSTVTTSTYSLKVATPTPSLATGSLLNSSQTVSFSTTTTGTTWVCQNGAVGTPTDPVCGATANTCSTGTSGNYVFPTPGSSQNVKARMCKVDYLDSDILTLNYQPNVYTVGGTISTLTIPFGVNTFVLQNNLGDDLTIAGNGTFTFNTAIPTGTNYSVTVLSGPQNPWQTCNITDGSGTVGSAAITNIAIACTVNQYSMSGNITSNVALPTGLTVTNGTDTINVPDGATTTPISFTTPITSGSNYDISITAEPPGYVCAIQSNYSGTVLGANITNVAVNCIQGYRYGNLISAKKPAPIHMHYYRGVVSTSAGQASSGSTDATGTSATFGTLGGITFDGTKGYIVDSGNHKIRIFNPTTSAVTTLVGNNSAGNTAGSGAISAFNLPRGIATDGTYLYVTEFTGNRIKRVLISTGYTETIAGDNSTVSPPNANVDSPDPTLARFASPAGLSVDGENLYLADRNNAAIRVFNLRTRAVTTLTSGGDFNQPEGLTIVGDYIYTANISAHNILKTHKVTGATTIFAGSSTLGFRDGLGTEASFNMPHGITNDGSFLYVADYGNHRIRRVHLTTGEVLTIAGSGSPGYTDGEGINASLNAPMYIANIGNVLVTGGLFKLRSINPSGLIAYYPLNGSVQNQVGNQTITSVGSPGFGLGRFGETSGAATTSTGNAGTAPSPTGSINNITISAWINWDGTSPGVSKVIAYNGVAASNGHGLFINSEGQLGLMRGGYPPDPANINIIPGLWTHVAMTVDTNNVYRIYHNGNLFFQKQLTTNAATGDFSIGVSSLANFFPGSIADVRYYSRLLNEAEIGDLARSANSALVGNSYSSRPIELLLQYEMNANLDSTGPVGGTLGLYGSYSAFAPGRDRSLNTSVRFLSGDNGYANGSEIGLPTGNHPRSVCVWVHPERYPVNGNEHSPIFSYGTPVPGSEFILSIYKSGTGDNMIRYGGLGAGEVYTYYSIPLNRWSHLCGIFDGNDGYIYLNGVDIATTFGIGSYVNTTPSTGIYVGRIMSSPSQYFAGKITDLRVYSKALTRKEVRLMSAQIPVGLVARFDFNKTIEDVSGIGNQFLNTGVGLTFDRFGNTSSAISSNGTNYLSVYTTNTQLPKSNKPRTVCVHYKSNLTDPGTMVSYGQTSTDSLISLGTANTGSRYLFSGFGNDVEGFYYNHENVWHQLCGVYNGPDNGNLAMLYHNGVLLKTEIKNTWNTNITGFTIGTRTDLSTSFSGLIDDVLVYNRALSSNEIQSLSGYDPRQVASWSPTLASSSLRLYLSADSLSNQGNGTAITTWHDRSGNAASFFNGISAPTYNMTGFNGKPSVSFNGASTQYLYRVTALDIPSNNSTFFMAFSRTSLTDGTLFESAADGVSYNIQSNRVHMTKPLGTDIGYSNPVFNGTLIPYLMTAEHVSNSLFGIFLNGIQYTVTLNTNQTFTPNNIYLGSNATGSSNFFSGHISEVLYYNTSMTLAGRTIVHCYLSQKYNISLAGSGNLCD</sequence>
<evidence type="ECO:0000313" key="2">
    <source>
        <dbReference type="Proteomes" id="UP000297891"/>
    </source>
</evidence>
<protein>
    <submittedName>
        <fullName evidence="1">Glucanase</fullName>
    </submittedName>
</protein>
<dbReference type="InterPro" id="IPR011042">
    <property type="entry name" value="6-blade_b-propeller_TolB-like"/>
</dbReference>
<dbReference type="InterPro" id="IPR013320">
    <property type="entry name" value="ConA-like_dom_sf"/>
</dbReference>
<dbReference type="SUPFAM" id="SSF63825">
    <property type="entry name" value="YWTD domain"/>
    <property type="match status" value="1"/>
</dbReference>
<name>A0A5F1Z8I6_9LEPT</name>